<dbReference type="Pfam" id="PF13693">
    <property type="entry name" value="HTH_35"/>
    <property type="match status" value="1"/>
</dbReference>
<dbReference type="CDD" id="cd00093">
    <property type="entry name" value="HTH_XRE"/>
    <property type="match status" value="1"/>
</dbReference>
<keyword evidence="3" id="KW-0238">DNA-binding</keyword>
<dbReference type="AlphaFoldDB" id="A0A495RJP2"/>
<dbReference type="SUPFAM" id="SSF47413">
    <property type="entry name" value="lambda repressor-like DNA-binding domains"/>
    <property type="match status" value="1"/>
</dbReference>
<dbReference type="EMBL" id="RBWY01000001">
    <property type="protein sequence ID" value="RKS87762.1"/>
    <property type="molecule type" value="Genomic_DNA"/>
</dbReference>
<evidence type="ECO:0000313" key="6">
    <source>
        <dbReference type="EMBL" id="RKS87762.1"/>
    </source>
</evidence>
<sequence length="82" mass="9617">MKNHNENQKKIQDWHRADIRAALEKQGLSLRKLSREAGLSENTLRNVLDRKWPKGERIIADAIGLNPEEIWPSRYENKIKIS</sequence>
<dbReference type="Gene3D" id="1.10.260.40">
    <property type="entry name" value="lambda repressor-like DNA-binding domains"/>
    <property type="match status" value="1"/>
</dbReference>
<keyword evidence="4" id="KW-0804">Transcription</keyword>
<evidence type="ECO:0000256" key="1">
    <source>
        <dbReference type="ARBA" id="ARBA00006157"/>
    </source>
</evidence>
<evidence type="ECO:0000256" key="4">
    <source>
        <dbReference type="ARBA" id="ARBA00023163"/>
    </source>
</evidence>
<dbReference type="OrthoDB" id="5405994at2"/>
<keyword evidence="2" id="KW-0805">Transcription regulation</keyword>
<dbReference type="Proteomes" id="UP000278542">
    <property type="component" value="Unassembled WGS sequence"/>
</dbReference>
<evidence type="ECO:0000256" key="2">
    <source>
        <dbReference type="ARBA" id="ARBA00023015"/>
    </source>
</evidence>
<protein>
    <submittedName>
        <fullName evidence="6">Nlp family transcriptional regulator</fullName>
    </submittedName>
</protein>
<evidence type="ECO:0000256" key="3">
    <source>
        <dbReference type="ARBA" id="ARBA00023125"/>
    </source>
</evidence>
<dbReference type="GO" id="GO:0003677">
    <property type="term" value="F:DNA binding"/>
    <property type="evidence" value="ECO:0007669"/>
    <property type="project" value="UniProtKB-KW"/>
</dbReference>
<name>A0A495RJP2_9GAMM</name>
<dbReference type="InterPro" id="IPR038722">
    <property type="entry name" value="Ner_HTH_dom"/>
</dbReference>
<comment type="caution">
    <text evidence="6">The sequence shown here is derived from an EMBL/GenBank/DDBJ whole genome shotgun (WGS) entry which is preliminary data.</text>
</comment>
<proteinExistence type="inferred from homology"/>
<dbReference type="InterPro" id="IPR010982">
    <property type="entry name" value="Lambda_DNA-bd_dom_sf"/>
</dbReference>
<dbReference type="RefSeq" id="WP_121144635.1">
    <property type="nucleotide sequence ID" value="NZ_RBWY01000001.1"/>
</dbReference>
<evidence type="ECO:0000313" key="7">
    <source>
        <dbReference type="Proteomes" id="UP000278542"/>
    </source>
</evidence>
<dbReference type="SMART" id="SM00530">
    <property type="entry name" value="HTH_XRE"/>
    <property type="match status" value="1"/>
</dbReference>
<gene>
    <name evidence="6" type="ORF">DES39_1005</name>
</gene>
<dbReference type="PROSITE" id="PS50943">
    <property type="entry name" value="HTH_CROC1"/>
    <property type="match status" value="1"/>
</dbReference>
<reference evidence="6 7" key="1">
    <citation type="submission" date="2018-10" db="EMBL/GenBank/DDBJ databases">
        <title>Genomic Encyclopedia of Type Strains, Phase IV (KMG-IV): sequencing the most valuable type-strain genomes for metagenomic binning, comparative biology and taxonomic classification.</title>
        <authorList>
            <person name="Goeker M."/>
        </authorList>
    </citation>
    <scope>NUCLEOTIDE SEQUENCE [LARGE SCALE GENOMIC DNA]</scope>
    <source>
        <strain evidence="6 7">DSM 22228</strain>
    </source>
</reference>
<keyword evidence="7" id="KW-1185">Reference proteome</keyword>
<comment type="similarity">
    <text evidence="1">Belongs to the ner transcriptional regulatory family.</text>
</comment>
<feature type="domain" description="HTH cro/C1-type" evidence="5">
    <location>
        <begin position="19"/>
        <end position="70"/>
    </location>
</feature>
<dbReference type="InterPro" id="IPR001387">
    <property type="entry name" value="Cro/C1-type_HTH"/>
</dbReference>
<accession>A0A495RJP2</accession>
<evidence type="ECO:0000259" key="5">
    <source>
        <dbReference type="PROSITE" id="PS50943"/>
    </source>
</evidence>
<organism evidence="6 7">
    <name type="scientific">Orbus hercynius</name>
    <dbReference type="NCBI Taxonomy" id="593135"/>
    <lineage>
        <taxon>Bacteria</taxon>
        <taxon>Pseudomonadati</taxon>
        <taxon>Pseudomonadota</taxon>
        <taxon>Gammaproteobacteria</taxon>
        <taxon>Orbales</taxon>
        <taxon>Orbaceae</taxon>
        <taxon>Orbus</taxon>
    </lineage>
</organism>